<dbReference type="EnsemblFungi" id="PTTG_08486-t43_1">
    <property type="protein sequence ID" value="PTTG_08486-t43_1-p1"/>
    <property type="gene ID" value="PTTG_08486"/>
</dbReference>
<protein>
    <submittedName>
        <fullName evidence="2 3">Uncharacterized protein</fullName>
    </submittedName>
</protein>
<name>A0A0C4F5T3_PUCT1</name>
<dbReference type="EMBL" id="ADAS02000027">
    <property type="protein sequence ID" value="OAV95573.1"/>
    <property type="molecule type" value="Genomic_DNA"/>
</dbReference>
<feature type="region of interest" description="Disordered" evidence="1">
    <location>
        <begin position="75"/>
        <end position="193"/>
    </location>
</feature>
<feature type="compositionally biased region" description="Low complexity" evidence="1">
    <location>
        <begin position="139"/>
        <end position="152"/>
    </location>
</feature>
<evidence type="ECO:0000313" key="2">
    <source>
        <dbReference type="EMBL" id="OAV95573.1"/>
    </source>
</evidence>
<evidence type="ECO:0000313" key="3">
    <source>
        <dbReference type="EnsemblFungi" id="PTTG_08486-t43_1-p1"/>
    </source>
</evidence>
<reference evidence="3 4" key="3">
    <citation type="journal article" date="2017" name="G3 (Bethesda)">
        <title>Comparative analysis highlights variable genome content of wheat rusts and divergence of the mating loci.</title>
        <authorList>
            <person name="Cuomo C.A."/>
            <person name="Bakkeren G."/>
            <person name="Khalil H.B."/>
            <person name="Panwar V."/>
            <person name="Joly D."/>
            <person name="Linning R."/>
            <person name="Sakthikumar S."/>
            <person name="Song X."/>
            <person name="Adiconis X."/>
            <person name="Fan L."/>
            <person name="Goldberg J.M."/>
            <person name="Levin J.Z."/>
            <person name="Young S."/>
            <person name="Zeng Q."/>
            <person name="Anikster Y."/>
            <person name="Bruce M."/>
            <person name="Wang M."/>
            <person name="Yin C."/>
            <person name="McCallum B."/>
            <person name="Szabo L.J."/>
            <person name="Hulbert S."/>
            <person name="Chen X."/>
            <person name="Fellers J.P."/>
        </authorList>
    </citation>
    <scope>NUCLEOTIDE SEQUENCE</scope>
    <source>
        <strain evidence="3">isolate 1-1 / race 1 (BBBD)</strain>
        <strain evidence="4">Isolate 1-1 / race 1 (BBBD)</strain>
    </source>
</reference>
<dbReference type="STRING" id="630390.A0A0C4F5T3"/>
<dbReference type="AlphaFoldDB" id="A0A0C4F5T3"/>
<reference evidence="3" key="4">
    <citation type="submission" date="2025-05" db="UniProtKB">
        <authorList>
            <consortium name="EnsemblFungi"/>
        </authorList>
    </citation>
    <scope>IDENTIFICATION</scope>
    <source>
        <strain evidence="3">isolate 1-1 / race 1 (BBBD)</strain>
    </source>
</reference>
<feature type="compositionally biased region" description="Basic and acidic residues" evidence="1">
    <location>
        <begin position="7"/>
        <end position="50"/>
    </location>
</feature>
<feature type="region of interest" description="Disordered" evidence="1">
    <location>
        <begin position="1"/>
        <end position="50"/>
    </location>
</feature>
<evidence type="ECO:0000256" key="1">
    <source>
        <dbReference type="SAM" id="MobiDB-lite"/>
    </source>
</evidence>
<dbReference type="OrthoDB" id="2153847at2759"/>
<feature type="compositionally biased region" description="Basic and acidic residues" evidence="1">
    <location>
        <begin position="122"/>
        <end position="131"/>
    </location>
</feature>
<reference evidence="2" key="2">
    <citation type="submission" date="2016-05" db="EMBL/GenBank/DDBJ databases">
        <title>Comparative analysis highlights variable genome content of wheat rusts and divergence of the mating loci.</title>
        <authorList>
            <person name="Cuomo C.A."/>
            <person name="Bakkeren G."/>
            <person name="Szabo L."/>
            <person name="Khalil H."/>
            <person name="Joly D."/>
            <person name="Goldberg J."/>
            <person name="Young S."/>
            <person name="Zeng Q."/>
            <person name="Fellers J."/>
        </authorList>
    </citation>
    <scope>NUCLEOTIDE SEQUENCE [LARGE SCALE GENOMIC DNA]</scope>
    <source>
        <strain evidence="2">1-1 BBBD Race 1</strain>
    </source>
</reference>
<accession>A0A0C4F5T3</accession>
<reference evidence="2" key="1">
    <citation type="submission" date="2009-11" db="EMBL/GenBank/DDBJ databases">
        <authorList>
            <consortium name="The Broad Institute Genome Sequencing Platform"/>
            <person name="Ward D."/>
            <person name="Feldgarden M."/>
            <person name="Earl A."/>
            <person name="Young S.K."/>
            <person name="Zeng Q."/>
            <person name="Koehrsen M."/>
            <person name="Alvarado L."/>
            <person name="Berlin A."/>
            <person name="Bochicchio J."/>
            <person name="Borenstein D."/>
            <person name="Chapman S.B."/>
            <person name="Chen Z."/>
            <person name="Engels R."/>
            <person name="Freedman E."/>
            <person name="Gellesch M."/>
            <person name="Goldberg J."/>
            <person name="Griggs A."/>
            <person name="Gujja S."/>
            <person name="Heilman E."/>
            <person name="Heiman D."/>
            <person name="Hepburn T."/>
            <person name="Howarth C."/>
            <person name="Jen D."/>
            <person name="Larson L."/>
            <person name="Lewis B."/>
            <person name="Mehta T."/>
            <person name="Park D."/>
            <person name="Pearson M."/>
            <person name="Roberts A."/>
            <person name="Saif S."/>
            <person name="Shea T."/>
            <person name="Shenoy N."/>
            <person name="Sisk P."/>
            <person name="Stolte C."/>
            <person name="Sykes S."/>
            <person name="Thomson T."/>
            <person name="Walk T."/>
            <person name="White J."/>
            <person name="Yandava C."/>
            <person name="Izard J."/>
            <person name="Baranova O.V."/>
            <person name="Blanton J.M."/>
            <person name="Tanner A.C."/>
            <person name="Dewhirst F.E."/>
            <person name="Haas B."/>
            <person name="Nusbaum C."/>
            <person name="Birren B."/>
        </authorList>
    </citation>
    <scope>NUCLEOTIDE SEQUENCE [LARGE SCALE GENOMIC DNA]</scope>
    <source>
        <strain evidence="2">1-1 BBBD Race 1</strain>
    </source>
</reference>
<dbReference type="Proteomes" id="UP000005240">
    <property type="component" value="Unassembled WGS sequence"/>
</dbReference>
<organism evidence="2">
    <name type="scientific">Puccinia triticina (isolate 1-1 / race 1 (BBBD))</name>
    <name type="common">Brown leaf rust fungus</name>
    <dbReference type="NCBI Taxonomy" id="630390"/>
    <lineage>
        <taxon>Eukaryota</taxon>
        <taxon>Fungi</taxon>
        <taxon>Dikarya</taxon>
        <taxon>Basidiomycota</taxon>
        <taxon>Pucciniomycotina</taxon>
        <taxon>Pucciniomycetes</taxon>
        <taxon>Pucciniales</taxon>
        <taxon>Pucciniaceae</taxon>
        <taxon>Puccinia</taxon>
    </lineage>
</organism>
<sequence length="264" mass="29651">MKHGKKNKEIRNQDSKKIRERTKDKKGERTREKIREEIKMEETSKRSKRTLERLMLQQSQRKVIALWYNSFNRKGQDFVNSQGAGKNDGQNSQDSNGGQDKNKGKEDGGGGQTNNGGQNDQVQKDEEDKKNGKGGQDGNGDQQDKFQNNGNKNQDKNKGQGGQDKNNEPEGQENNKKGNQGGDQGGENLQKFNEKLGGVEVPTVTKKGGDFVVQFGPPEEKFKEVKAALIRACDRQSNRCADFFNKKGQGRTSDCNAQLERWWG</sequence>
<gene>
    <name evidence="2" type="ORF">PTTG_08486</name>
</gene>
<feature type="compositionally biased region" description="Basic and acidic residues" evidence="1">
    <location>
        <begin position="165"/>
        <end position="176"/>
    </location>
</feature>
<keyword evidence="4" id="KW-1185">Reference proteome</keyword>
<dbReference type="VEuPathDB" id="FungiDB:PTTG_08486"/>
<proteinExistence type="predicted"/>
<evidence type="ECO:0000313" key="4">
    <source>
        <dbReference type="Proteomes" id="UP000005240"/>
    </source>
</evidence>
<feature type="compositionally biased region" description="Polar residues" evidence="1">
    <location>
        <begin position="75"/>
        <end position="95"/>
    </location>
</feature>